<dbReference type="WBParaSite" id="PSU_v2.g11954.t1">
    <property type="protein sequence ID" value="PSU_v2.g11954.t1"/>
    <property type="gene ID" value="PSU_v2.g11954"/>
</dbReference>
<reference evidence="2" key="1">
    <citation type="submission" date="2022-11" db="UniProtKB">
        <authorList>
            <consortium name="WormBaseParasite"/>
        </authorList>
    </citation>
    <scope>IDENTIFICATION</scope>
</reference>
<evidence type="ECO:0000313" key="2">
    <source>
        <dbReference type="WBParaSite" id="PSU_v2.g11954.t1"/>
    </source>
</evidence>
<dbReference type="InterPro" id="IPR008974">
    <property type="entry name" value="TRAF-like"/>
</dbReference>
<dbReference type="Gene3D" id="2.60.210.10">
    <property type="entry name" value="Apoptosis, Tumor Necrosis Factor Receptor Associated Protein 2, Chain A"/>
    <property type="match status" value="1"/>
</dbReference>
<dbReference type="AlphaFoldDB" id="A0A914XVI9"/>
<proteinExistence type="predicted"/>
<sequence length="92" mass="10792">MEQIIIKSPVAVEWRVPENCLKALKPGEYLYSKTFDACNIPGIKYFIEICPNENIEDRHGQTWIYLHIENEDELKIDAKCSIFVDFQKELCL</sequence>
<name>A0A914XVI9_9BILA</name>
<keyword evidence="1" id="KW-1185">Reference proteome</keyword>
<protein>
    <submittedName>
        <fullName evidence="2">Uncharacterized protein</fullName>
    </submittedName>
</protein>
<organism evidence="1 2">
    <name type="scientific">Panagrolaimus superbus</name>
    <dbReference type="NCBI Taxonomy" id="310955"/>
    <lineage>
        <taxon>Eukaryota</taxon>
        <taxon>Metazoa</taxon>
        <taxon>Ecdysozoa</taxon>
        <taxon>Nematoda</taxon>
        <taxon>Chromadorea</taxon>
        <taxon>Rhabditida</taxon>
        <taxon>Tylenchina</taxon>
        <taxon>Panagrolaimomorpha</taxon>
        <taxon>Panagrolaimoidea</taxon>
        <taxon>Panagrolaimidae</taxon>
        <taxon>Panagrolaimus</taxon>
    </lineage>
</organism>
<evidence type="ECO:0000313" key="1">
    <source>
        <dbReference type="Proteomes" id="UP000887577"/>
    </source>
</evidence>
<accession>A0A914XVI9</accession>
<dbReference type="SUPFAM" id="SSF49599">
    <property type="entry name" value="TRAF domain-like"/>
    <property type="match status" value="1"/>
</dbReference>
<dbReference type="Proteomes" id="UP000887577">
    <property type="component" value="Unplaced"/>
</dbReference>